<dbReference type="PANTHER" id="PTHR21411">
    <property type="entry name" value="APONTIC"/>
    <property type="match status" value="1"/>
</dbReference>
<feature type="compositionally biased region" description="Polar residues" evidence="6">
    <location>
        <begin position="1"/>
        <end position="16"/>
    </location>
</feature>
<dbReference type="AlphaFoldDB" id="A0A8S4F8M6"/>
<evidence type="ECO:0000313" key="9">
    <source>
        <dbReference type="Proteomes" id="UP000653454"/>
    </source>
</evidence>
<evidence type="ECO:0000256" key="4">
    <source>
        <dbReference type="ARBA" id="ARBA00023163"/>
    </source>
</evidence>
<evidence type="ECO:0000256" key="2">
    <source>
        <dbReference type="ARBA" id="ARBA00016807"/>
    </source>
</evidence>
<organism evidence="8 9">
    <name type="scientific">Plutella xylostella</name>
    <name type="common">Diamondback moth</name>
    <name type="synonym">Plutella maculipennis</name>
    <dbReference type="NCBI Taxonomy" id="51655"/>
    <lineage>
        <taxon>Eukaryota</taxon>
        <taxon>Metazoa</taxon>
        <taxon>Ecdysozoa</taxon>
        <taxon>Arthropoda</taxon>
        <taxon>Hexapoda</taxon>
        <taxon>Insecta</taxon>
        <taxon>Pterygota</taxon>
        <taxon>Neoptera</taxon>
        <taxon>Endopterygota</taxon>
        <taxon>Lepidoptera</taxon>
        <taxon>Glossata</taxon>
        <taxon>Ditrysia</taxon>
        <taxon>Yponomeutoidea</taxon>
        <taxon>Plutellidae</taxon>
        <taxon>Plutella</taxon>
    </lineage>
</organism>
<dbReference type="Pfam" id="PF13873">
    <property type="entry name" value="Myb_DNA-bind_5"/>
    <property type="match status" value="1"/>
</dbReference>
<protein>
    <recommendedName>
        <fullName evidence="2">Regulatory protein zeste</fullName>
    </recommendedName>
</protein>
<comment type="caution">
    <text evidence="8">The sequence shown here is derived from an EMBL/GenBank/DDBJ whole genome shotgun (WGS) entry which is preliminary data.</text>
</comment>
<evidence type="ECO:0000313" key="8">
    <source>
        <dbReference type="EMBL" id="CAG9124581.1"/>
    </source>
</evidence>
<evidence type="ECO:0000256" key="6">
    <source>
        <dbReference type="SAM" id="MobiDB-lite"/>
    </source>
</evidence>
<gene>
    <name evidence="8" type="ORF">PLXY2_LOCUS8219</name>
</gene>
<accession>A0A8S4F8M6</accession>
<comment type="function">
    <text evidence="5">Involved in transvection phenomena (= synapsis-dependent gene expression), where the synaptic pairing of chromosomes carrying genes with which zeste interacts influences the expression of these genes. Zeste binds to DNA and stimulates transcription from a nearby promoter.</text>
</comment>
<keyword evidence="9" id="KW-1185">Reference proteome</keyword>
<evidence type="ECO:0000259" key="7">
    <source>
        <dbReference type="Pfam" id="PF13873"/>
    </source>
</evidence>
<dbReference type="PANTHER" id="PTHR21411:SF0">
    <property type="entry name" value="REGULATORY PROTEIN ZESTE"/>
    <property type="match status" value="1"/>
</dbReference>
<keyword evidence="3" id="KW-0805">Transcription regulation</keyword>
<evidence type="ECO:0000256" key="1">
    <source>
        <dbReference type="ARBA" id="ARBA00011764"/>
    </source>
</evidence>
<evidence type="ECO:0000256" key="5">
    <source>
        <dbReference type="ARBA" id="ARBA00025466"/>
    </source>
</evidence>
<dbReference type="InterPro" id="IPR028002">
    <property type="entry name" value="Myb_DNA-bind_5"/>
</dbReference>
<feature type="compositionally biased region" description="Polar residues" evidence="6">
    <location>
        <begin position="340"/>
        <end position="366"/>
    </location>
</feature>
<feature type="domain" description="Myb/SANT-like DNA-binding" evidence="7">
    <location>
        <begin position="22"/>
        <end position="98"/>
    </location>
</feature>
<keyword evidence="4" id="KW-0804">Transcription</keyword>
<dbReference type="Proteomes" id="UP000653454">
    <property type="component" value="Unassembled WGS sequence"/>
</dbReference>
<feature type="region of interest" description="Disordered" evidence="6">
    <location>
        <begin position="1"/>
        <end position="25"/>
    </location>
</feature>
<reference evidence="8" key="1">
    <citation type="submission" date="2020-11" db="EMBL/GenBank/DDBJ databases">
        <authorList>
            <person name="Whiteford S."/>
        </authorList>
    </citation>
    <scope>NUCLEOTIDE SEQUENCE</scope>
</reference>
<name>A0A8S4F8M6_PLUXY</name>
<comment type="subunit">
    <text evidence="1">Self-associates forming complexes of several hundred monomers.</text>
</comment>
<proteinExistence type="predicted"/>
<dbReference type="EMBL" id="CAJHNJ030000030">
    <property type="protein sequence ID" value="CAG9124581.1"/>
    <property type="molecule type" value="Genomic_DNA"/>
</dbReference>
<feature type="region of interest" description="Disordered" evidence="6">
    <location>
        <begin position="340"/>
        <end position="389"/>
    </location>
</feature>
<sequence length="389" mass="43611">MEQKDLNNPPTTSTLSGKKRARSENWVEEDKILLRELVKERVHALENKNTDTNTNAKKLNAWADLMLSFNSMCKGSPRKLAQLKTQWTGQKMDEKKKKGNVRREMLKTGGGPPPPSEQCDPDDIESWLPHEFTVDTCEGDSDFLHQYETVQVNILDEHAITTTDAIENKISVIDEDTLLRICTSAFSNDEIQKSKSLLFDAVPTTKRKIQRKKEGKGHRDLEDIMSLFKSVPAEVMPVFVSRELEKLPPVTFDHLDCTQLLKDIVRLQAEINNIKETYVTSTQLQEFKSELQVKNNSPLLPICSVNTGRGAWCLDSGPIGLSQCDIASVNDSLDTITKTPTSTKAMKDSSPNSNISEQHTVAVDNTKSTHKLDVVTQKGLNPHKPSSEL</sequence>
<evidence type="ECO:0000256" key="3">
    <source>
        <dbReference type="ARBA" id="ARBA00023015"/>
    </source>
</evidence>